<evidence type="ECO:0000313" key="5">
    <source>
        <dbReference type="Proteomes" id="UP000295818"/>
    </source>
</evidence>
<dbReference type="Gene3D" id="3.10.580.10">
    <property type="entry name" value="CBS-domain"/>
    <property type="match status" value="1"/>
</dbReference>
<proteinExistence type="predicted"/>
<dbReference type="Proteomes" id="UP000295818">
    <property type="component" value="Unassembled WGS sequence"/>
</dbReference>
<dbReference type="RefSeq" id="WP_132197097.1">
    <property type="nucleotide sequence ID" value="NZ_SLWM01000039.1"/>
</dbReference>
<sequence length="192" mass="20701">MMLVREVMTSPAITVTPYTTAREALRLLGECQITALPVVDDDGIVVGVVSEADLLALVPDGLQSDPMLAGVPATRRVRELMTHPAVTVGADSEVTEAVKLMRSTVMKSLPVVLNGRIVGVVSRSVLVRVLTHTDDRIRYEVTGLVRAEGVNWLVDVTNGVVTINGPVTDRQRRDAEAIARSVTGVVDVRIPW</sequence>
<evidence type="ECO:0000256" key="1">
    <source>
        <dbReference type="ARBA" id="ARBA00023122"/>
    </source>
</evidence>
<protein>
    <submittedName>
        <fullName evidence="4">BON domain-containing protein</fullName>
    </submittedName>
</protein>
<dbReference type="Gene3D" id="3.30.1340.30">
    <property type="match status" value="1"/>
</dbReference>
<reference evidence="4 5" key="1">
    <citation type="journal article" date="2015" name="Stand. Genomic Sci.">
        <title>Genomic Encyclopedia of Bacterial and Archaeal Type Strains, Phase III: the genomes of soil and plant-associated and newly described type strains.</title>
        <authorList>
            <person name="Whitman W.B."/>
            <person name="Woyke T."/>
            <person name="Klenk H.P."/>
            <person name="Zhou Y."/>
            <person name="Lilburn T.G."/>
            <person name="Beck B.J."/>
            <person name="De Vos P."/>
            <person name="Vandamme P."/>
            <person name="Eisen J.A."/>
            <person name="Garrity G."/>
            <person name="Hugenholtz P."/>
            <person name="Kyrpides N.C."/>
        </authorList>
    </citation>
    <scope>NUCLEOTIDE SEQUENCE [LARGE SCALE GENOMIC DNA]</scope>
    <source>
        <strain evidence="4 5">VKM Ac-2538</strain>
    </source>
</reference>
<evidence type="ECO:0000256" key="2">
    <source>
        <dbReference type="PROSITE-ProRule" id="PRU00703"/>
    </source>
</evidence>
<feature type="domain" description="CBS" evidence="3">
    <location>
        <begin position="81"/>
        <end position="136"/>
    </location>
</feature>
<gene>
    <name evidence="4" type="ORF">EV644_13924</name>
</gene>
<dbReference type="SMART" id="SM00116">
    <property type="entry name" value="CBS"/>
    <property type="match status" value="2"/>
</dbReference>
<keyword evidence="5" id="KW-1185">Reference proteome</keyword>
<dbReference type="Pfam" id="PF00571">
    <property type="entry name" value="CBS"/>
    <property type="match status" value="2"/>
</dbReference>
<name>A0ABY2B6T4_9ACTN</name>
<dbReference type="SUPFAM" id="SSF54631">
    <property type="entry name" value="CBS-domain pair"/>
    <property type="match status" value="1"/>
</dbReference>
<keyword evidence="1 2" id="KW-0129">CBS domain</keyword>
<dbReference type="Pfam" id="PF04972">
    <property type="entry name" value="BON"/>
    <property type="match status" value="1"/>
</dbReference>
<dbReference type="PANTHER" id="PTHR43080">
    <property type="entry name" value="CBS DOMAIN-CONTAINING PROTEIN CBSX3, MITOCHONDRIAL"/>
    <property type="match status" value="1"/>
</dbReference>
<organism evidence="4 5">
    <name type="scientific">Kribbella orskensis</name>
    <dbReference type="NCBI Taxonomy" id="2512216"/>
    <lineage>
        <taxon>Bacteria</taxon>
        <taxon>Bacillati</taxon>
        <taxon>Actinomycetota</taxon>
        <taxon>Actinomycetes</taxon>
        <taxon>Propionibacteriales</taxon>
        <taxon>Kribbellaceae</taxon>
        <taxon>Kribbella</taxon>
    </lineage>
</organism>
<dbReference type="InterPro" id="IPR046342">
    <property type="entry name" value="CBS_dom_sf"/>
</dbReference>
<dbReference type="InterPro" id="IPR000644">
    <property type="entry name" value="CBS_dom"/>
</dbReference>
<evidence type="ECO:0000313" key="4">
    <source>
        <dbReference type="EMBL" id="TCO09557.1"/>
    </source>
</evidence>
<dbReference type="PANTHER" id="PTHR43080:SF29">
    <property type="entry name" value="OS02G0818000 PROTEIN"/>
    <property type="match status" value="1"/>
</dbReference>
<evidence type="ECO:0000259" key="3">
    <source>
        <dbReference type="PROSITE" id="PS51371"/>
    </source>
</evidence>
<feature type="domain" description="CBS" evidence="3">
    <location>
        <begin position="8"/>
        <end position="64"/>
    </location>
</feature>
<accession>A0ABY2B6T4</accession>
<dbReference type="PROSITE" id="PS51371">
    <property type="entry name" value="CBS"/>
    <property type="match status" value="2"/>
</dbReference>
<dbReference type="InterPro" id="IPR051257">
    <property type="entry name" value="Diverse_CBS-Domain"/>
</dbReference>
<dbReference type="InterPro" id="IPR007055">
    <property type="entry name" value="BON_dom"/>
</dbReference>
<dbReference type="EMBL" id="SLWM01000039">
    <property type="protein sequence ID" value="TCO09557.1"/>
    <property type="molecule type" value="Genomic_DNA"/>
</dbReference>
<comment type="caution">
    <text evidence="4">The sequence shown here is derived from an EMBL/GenBank/DDBJ whole genome shotgun (WGS) entry which is preliminary data.</text>
</comment>